<dbReference type="InterPro" id="IPR019103">
    <property type="entry name" value="Peptidase_aspartic_DDI1-type"/>
</dbReference>
<dbReference type="SUPFAM" id="SSF46934">
    <property type="entry name" value="UBA-like"/>
    <property type="match status" value="1"/>
</dbReference>
<feature type="domain" description="Ubiquitin-like" evidence="7">
    <location>
        <begin position="1"/>
        <end position="69"/>
    </location>
</feature>
<dbReference type="SUPFAM" id="SSF54236">
    <property type="entry name" value="Ubiquitin-like"/>
    <property type="match status" value="1"/>
</dbReference>
<dbReference type="Gene3D" id="2.40.70.10">
    <property type="entry name" value="Acid Proteases"/>
    <property type="match status" value="1"/>
</dbReference>
<dbReference type="PANTHER" id="PTHR15397">
    <property type="entry name" value="SODIUM-GLUCOSE COTRANSPORTER REGULATORY PROTEIN -RELATED"/>
    <property type="match status" value="1"/>
</dbReference>
<sequence>MKITLFCDGFDPLIVEVEKSLPVSQIQKQVADFFQIPILNQAFFYNGKQMHLANPFSIYPIQEQDLIEVFDKTILKKNQVESLQQVMDQQLQQMSSKDKRMKELYDLEIQAQKDPYNPEIQKKIEELIQQNNIEENFRAAYDNIPESFTNIRMLYINCEINHVSIQAFIDTGAQKTIMNSVWAEKCGIMRLVDRHYAGFATGVGWAKIIGRVHLSLIKIGNSFFPSSFSIIEQDKGLGFIFGLDMLTRHQCLIDLKSNFLKIGDETIPFLAENQIQEKIQVDGHSNQEQKPIENENEIENQNEIENETETETETTEDVEKVKEMDQENQNQNSTQFENSTINNSNDKELENQNQDQNQNQNDRKHKLNNSNNSSQNLQNNLLNFLQNFQVPTNSNPNRILDENKIQQIIQQGASREEAIQLLRRAGGNVEIAKSFFFENF</sequence>
<dbReference type="AlphaFoldDB" id="A0A9Q0LY75"/>
<evidence type="ECO:0000256" key="3">
    <source>
        <dbReference type="ARBA" id="ARBA00022750"/>
    </source>
</evidence>
<name>A0A9Q0LY75_ANAIG</name>
<dbReference type="Pfam" id="PF09668">
    <property type="entry name" value="Asp_protease"/>
    <property type="match status" value="1"/>
</dbReference>
<proteinExistence type="inferred from homology"/>
<evidence type="ECO:0000256" key="1">
    <source>
        <dbReference type="ARBA" id="ARBA00009136"/>
    </source>
</evidence>
<dbReference type="InterPro" id="IPR029071">
    <property type="entry name" value="Ubiquitin-like_domsf"/>
</dbReference>
<organism evidence="8 9">
    <name type="scientific">Anaeramoeba ignava</name>
    <name type="common">Anaerobic marine amoeba</name>
    <dbReference type="NCBI Taxonomy" id="1746090"/>
    <lineage>
        <taxon>Eukaryota</taxon>
        <taxon>Metamonada</taxon>
        <taxon>Anaeramoebidae</taxon>
        <taxon>Anaeramoeba</taxon>
    </lineage>
</organism>
<dbReference type="Proteomes" id="UP001149090">
    <property type="component" value="Unassembled WGS sequence"/>
</dbReference>
<accession>A0A9Q0LY75</accession>
<dbReference type="CDD" id="cd17039">
    <property type="entry name" value="Ubl_ubiquitin_like"/>
    <property type="match status" value="1"/>
</dbReference>
<dbReference type="PROSITE" id="PS50053">
    <property type="entry name" value="UBIQUITIN_2"/>
    <property type="match status" value="1"/>
</dbReference>
<dbReference type="SMART" id="SM00165">
    <property type="entry name" value="UBA"/>
    <property type="match status" value="1"/>
</dbReference>
<dbReference type="GO" id="GO:0006508">
    <property type="term" value="P:proteolysis"/>
    <property type="evidence" value="ECO:0007669"/>
    <property type="project" value="UniProtKB-KW"/>
</dbReference>
<dbReference type="PROSITE" id="PS50030">
    <property type="entry name" value="UBA"/>
    <property type="match status" value="1"/>
</dbReference>
<dbReference type="OrthoDB" id="1047367at2759"/>
<dbReference type="CDD" id="cd14310">
    <property type="entry name" value="UBA_cnDdi1_like"/>
    <property type="match status" value="1"/>
</dbReference>
<feature type="compositionally biased region" description="Polar residues" evidence="5">
    <location>
        <begin position="327"/>
        <end position="344"/>
    </location>
</feature>
<evidence type="ECO:0000256" key="4">
    <source>
        <dbReference type="ARBA" id="ARBA00022801"/>
    </source>
</evidence>
<dbReference type="InterPro" id="IPR000626">
    <property type="entry name" value="Ubiquitin-like_dom"/>
</dbReference>
<dbReference type="CDD" id="cd05479">
    <property type="entry name" value="RP_DDI"/>
    <property type="match status" value="1"/>
</dbReference>
<dbReference type="PANTHER" id="PTHR15397:SF3">
    <property type="entry name" value="DNA DAMAGE INDUCIBLE 1 HOMOLOG 2"/>
    <property type="match status" value="1"/>
</dbReference>
<gene>
    <name evidence="8" type="ORF">M0811_14391</name>
</gene>
<dbReference type="GO" id="GO:0004190">
    <property type="term" value="F:aspartic-type endopeptidase activity"/>
    <property type="evidence" value="ECO:0007669"/>
    <property type="project" value="UniProtKB-KW"/>
</dbReference>
<evidence type="ECO:0000259" key="6">
    <source>
        <dbReference type="PROSITE" id="PS50030"/>
    </source>
</evidence>
<feature type="region of interest" description="Disordered" evidence="5">
    <location>
        <begin position="281"/>
        <end position="376"/>
    </location>
</feature>
<dbReference type="SUPFAM" id="SSF50630">
    <property type="entry name" value="Acid proteases"/>
    <property type="match status" value="1"/>
</dbReference>
<reference evidence="8" key="1">
    <citation type="submission" date="2022-10" db="EMBL/GenBank/DDBJ databases">
        <title>Novel sulphate-reducing endosymbionts in the free-living metamonad Anaeramoeba.</title>
        <authorList>
            <person name="Jerlstrom-Hultqvist J."/>
            <person name="Cepicka I."/>
            <person name="Gallot-Lavallee L."/>
            <person name="Salas-Leiva D."/>
            <person name="Curtis B.A."/>
            <person name="Zahonova K."/>
            <person name="Pipaliya S."/>
            <person name="Dacks J."/>
            <person name="Roger A.J."/>
        </authorList>
    </citation>
    <scope>NUCLEOTIDE SEQUENCE</scope>
    <source>
        <strain evidence="8">BMAN</strain>
    </source>
</reference>
<dbReference type="Gene3D" id="1.10.8.10">
    <property type="entry name" value="DNA helicase RuvA subunit, C-terminal domain"/>
    <property type="match status" value="1"/>
</dbReference>
<dbReference type="Gene3D" id="3.10.20.90">
    <property type="entry name" value="Phosphatidylinositol 3-kinase Catalytic Subunit, Chain A, domain 1"/>
    <property type="match status" value="1"/>
</dbReference>
<comment type="caution">
    <text evidence="8">The sequence shown here is derived from an EMBL/GenBank/DDBJ whole genome shotgun (WGS) entry which is preliminary data.</text>
</comment>
<keyword evidence="3" id="KW-0064">Aspartyl protease</keyword>
<keyword evidence="9" id="KW-1185">Reference proteome</keyword>
<evidence type="ECO:0000256" key="2">
    <source>
        <dbReference type="ARBA" id="ARBA00022670"/>
    </source>
</evidence>
<evidence type="ECO:0000259" key="7">
    <source>
        <dbReference type="PROSITE" id="PS50053"/>
    </source>
</evidence>
<evidence type="ECO:0000313" key="8">
    <source>
        <dbReference type="EMBL" id="KAJ5079613.1"/>
    </source>
</evidence>
<keyword evidence="4" id="KW-0378">Hydrolase</keyword>
<keyword evidence="2 8" id="KW-0645">Protease</keyword>
<dbReference type="Pfam" id="PF00240">
    <property type="entry name" value="ubiquitin"/>
    <property type="match status" value="1"/>
</dbReference>
<evidence type="ECO:0000313" key="9">
    <source>
        <dbReference type="Proteomes" id="UP001149090"/>
    </source>
</evidence>
<feature type="compositionally biased region" description="Basic and acidic residues" evidence="5">
    <location>
        <begin position="281"/>
        <end position="293"/>
    </location>
</feature>
<dbReference type="InterPro" id="IPR021109">
    <property type="entry name" value="Peptidase_aspartic_dom_sf"/>
</dbReference>
<evidence type="ECO:0000256" key="5">
    <source>
        <dbReference type="SAM" id="MobiDB-lite"/>
    </source>
</evidence>
<dbReference type="Pfam" id="PF14555">
    <property type="entry name" value="UBA_4"/>
    <property type="match status" value="1"/>
</dbReference>
<dbReference type="EMBL" id="JAPDFW010000025">
    <property type="protein sequence ID" value="KAJ5079613.1"/>
    <property type="molecule type" value="Genomic_DNA"/>
</dbReference>
<dbReference type="InterPro" id="IPR009060">
    <property type="entry name" value="UBA-like_sf"/>
</dbReference>
<protein>
    <submittedName>
        <fullName evidence="8">Aspartyl protease ddi-related</fullName>
    </submittedName>
</protein>
<feature type="compositionally biased region" description="Low complexity" evidence="5">
    <location>
        <begin position="351"/>
        <end position="360"/>
    </location>
</feature>
<feature type="compositionally biased region" description="Acidic residues" evidence="5">
    <location>
        <begin position="294"/>
        <end position="316"/>
    </location>
</feature>
<dbReference type="InterPro" id="IPR015940">
    <property type="entry name" value="UBA"/>
</dbReference>
<feature type="domain" description="UBA" evidence="6">
    <location>
        <begin position="399"/>
        <end position="439"/>
    </location>
</feature>
<comment type="similarity">
    <text evidence="1">Belongs to the DDI1 family.</text>
</comment>